<protein>
    <submittedName>
        <fullName evidence="2">Uncharacterized protein</fullName>
    </submittedName>
</protein>
<sequence length="75" mass="7935">MPGAATGADLISTIASLQSHNSEEGFPLYASLKGIALALLVLWTVAANSLVFIVLYKNPRLQTVPNLLVSELKAL</sequence>
<name>A0AC34GRI2_9BILA</name>
<organism evidence="1 2">
    <name type="scientific">Panagrolaimus sp. ES5</name>
    <dbReference type="NCBI Taxonomy" id="591445"/>
    <lineage>
        <taxon>Eukaryota</taxon>
        <taxon>Metazoa</taxon>
        <taxon>Ecdysozoa</taxon>
        <taxon>Nematoda</taxon>
        <taxon>Chromadorea</taxon>
        <taxon>Rhabditida</taxon>
        <taxon>Tylenchina</taxon>
        <taxon>Panagrolaimomorpha</taxon>
        <taxon>Panagrolaimoidea</taxon>
        <taxon>Panagrolaimidae</taxon>
        <taxon>Panagrolaimus</taxon>
    </lineage>
</organism>
<proteinExistence type="predicted"/>
<dbReference type="Proteomes" id="UP000887579">
    <property type="component" value="Unplaced"/>
</dbReference>
<evidence type="ECO:0000313" key="2">
    <source>
        <dbReference type="WBParaSite" id="ES5_v2.g7204.t1"/>
    </source>
</evidence>
<dbReference type="WBParaSite" id="ES5_v2.g7204.t1">
    <property type="protein sequence ID" value="ES5_v2.g7204.t1"/>
    <property type="gene ID" value="ES5_v2.g7204"/>
</dbReference>
<reference evidence="2" key="1">
    <citation type="submission" date="2022-11" db="UniProtKB">
        <authorList>
            <consortium name="WormBaseParasite"/>
        </authorList>
    </citation>
    <scope>IDENTIFICATION</scope>
</reference>
<evidence type="ECO:0000313" key="1">
    <source>
        <dbReference type="Proteomes" id="UP000887579"/>
    </source>
</evidence>
<accession>A0AC34GRI2</accession>